<feature type="transmembrane region" description="Helical" evidence="6">
    <location>
        <begin position="520"/>
        <end position="541"/>
    </location>
</feature>
<evidence type="ECO:0000256" key="3">
    <source>
        <dbReference type="ARBA" id="ARBA00022989"/>
    </source>
</evidence>
<dbReference type="InterPro" id="IPR011701">
    <property type="entry name" value="MFS"/>
</dbReference>
<evidence type="ECO:0000313" key="8">
    <source>
        <dbReference type="Proteomes" id="UP000053558"/>
    </source>
</evidence>
<gene>
    <name evidence="7" type="ORF">CONPUDRAFT_129313</name>
</gene>
<keyword evidence="3 6" id="KW-1133">Transmembrane helix</keyword>
<feature type="transmembrane region" description="Helical" evidence="6">
    <location>
        <begin position="155"/>
        <end position="172"/>
    </location>
</feature>
<keyword evidence="2 6" id="KW-0812">Transmembrane</keyword>
<reference evidence="8" key="1">
    <citation type="journal article" date="2012" name="Science">
        <title>The Paleozoic origin of enzymatic lignin decomposition reconstructed from 31 fungal genomes.</title>
        <authorList>
            <person name="Floudas D."/>
            <person name="Binder M."/>
            <person name="Riley R."/>
            <person name="Barry K."/>
            <person name="Blanchette R.A."/>
            <person name="Henrissat B."/>
            <person name="Martinez A.T."/>
            <person name="Otillar R."/>
            <person name="Spatafora J.W."/>
            <person name="Yadav J.S."/>
            <person name="Aerts A."/>
            <person name="Benoit I."/>
            <person name="Boyd A."/>
            <person name="Carlson A."/>
            <person name="Copeland A."/>
            <person name="Coutinho P.M."/>
            <person name="de Vries R.P."/>
            <person name="Ferreira P."/>
            <person name="Findley K."/>
            <person name="Foster B."/>
            <person name="Gaskell J."/>
            <person name="Glotzer D."/>
            <person name="Gorecki P."/>
            <person name="Heitman J."/>
            <person name="Hesse C."/>
            <person name="Hori C."/>
            <person name="Igarashi K."/>
            <person name="Jurgens J.A."/>
            <person name="Kallen N."/>
            <person name="Kersten P."/>
            <person name="Kohler A."/>
            <person name="Kuees U."/>
            <person name="Kumar T.K.A."/>
            <person name="Kuo A."/>
            <person name="LaButti K."/>
            <person name="Larrondo L.F."/>
            <person name="Lindquist E."/>
            <person name="Ling A."/>
            <person name="Lombard V."/>
            <person name="Lucas S."/>
            <person name="Lundell T."/>
            <person name="Martin R."/>
            <person name="McLaughlin D.J."/>
            <person name="Morgenstern I."/>
            <person name="Morin E."/>
            <person name="Murat C."/>
            <person name="Nagy L.G."/>
            <person name="Nolan M."/>
            <person name="Ohm R.A."/>
            <person name="Patyshakuliyeva A."/>
            <person name="Rokas A."/>
            <person name="Ruiz-Duenas F.J."/>
            <person name="Sabat G."/>
            <person name="Salamov A."/>
            <person name="Samejima M."/>
            <person name="Schmutz J."/>
            <person name="Slot J.C."/>
            <person name="St John F."/>
            <person name="Stenlid J."/>
            <person name="Sun H."/>
            <person name="Sun S."/>
            <person name="Syed K."/>
            <person name="Tsang A."/>
            <person name="Wiebenga A."/>
            <person name="Young D."/>
            <person name="Pisabarro A."/>
            <person name="Eastwood D.C."/>
            <person name="Martin F."/>
            <person name="Cullen D."/>
            <person name="Grigoriev I.V."/>
            <person name="Hibbett D.S."/>
        </authorList>
    </citation>
    <scope>NUCLEOTIDE SEQUENCE [LARGE SCALE GENOMIC DNA]</scope>
    <source>
        <strain evidence="8">RWD-64-598 SS2</strain>
    </source>
</reference>
<comment type="subcellular location">
    <subcellularLocation>
        <location evidence="1">Membrane</location>
        <topology evidence="1">Multi-pass membrane protein</topology>
    </subcellularLocation>
</comment>
<comment type="caution">
    <text evidence="7">The sequence shown here is derived from an EMBL/GenBank/DDBJ whole genome shotgun (WGS) entry which is preliminary data.</text>
</comment>
<evidence type="ECO:0000256" key="6">
    <source>
        <dbReference type="SAM" id="Phobius"/>
    </source>
</evidence>
<feature type="transmembrane region" description="Helical" evidence="6">
    <location>
        <begin position="382"/>
        <end position="405"/>
    </location>
</feature>
<dbReference type="KEGG" id="cput:CONPUDRAFT_129313"/>
<dbReference type="OrthoDB" id="2533084at2759"/>
<protein>
    <submittedName>
        <fullName evidence="7">MFS general substrate transporter</fullName>
    </submittedName>
</protein>
<accession>A0A5M3MDR0</accession>
<dbReference type="RefSeq" id="XP_007772568.1">
    <property type="nucleotide sequence ID" value="XM_007774378.1"/>
</dbReference>
<dbReference type="Pfam" id="PF07690">
    <property type="entry name" value="MFS_1"/>
    <property type="match status" value="1"/>
</dbReference>
<name>A0A5M3MDR0_CONPW</name>
<evidence type="ECO:0000313" key="7">
    <source>
        <dbReference type="EMBL" id="EIW77126.1"/>
    </source>
</evidence>
<dbReference type="Gene3D" id="1.20.1250.20">
    <property type="entry name" value="MFS general substrate transporter like domains"/>
    <property type="match status" value="1"/>
</dbReference>
<feature type="transmembrane region" description="Helical" evidence="6">
    <location>
        <begin position="179"/>
        <end position="198"/>
    </location>
</feature>
<dbReference type="AlphaFoldDB" id="A0A5M3MDR0"/>
<feature type="transmembrane region" description="Helical" evidence="6">
    <location>
        <begin position="265"/>
        <end position="284"/>
    </location>
</feature>
<feature type="transmembrane region" description="Helical" evidence="6">
    <location>
        <begin position="453"/>
        <end position="476"/>
    </location>
</feature>
<evidence type="ECO:0000256" key="5">
    <source>
        <dbReference type="SAM" id="MobiDB-lite"/>
    </source>
</evidence>
<keyword evidence="8" id="KW-1185">Reference proteome</keyword>
<dbReference type="GO" id="GO:0022857">
    <property type="term" value="F:transmembrane transporter activity"/>
    <property type="evidence" value="ECO:0007669"/>
    <property type="project" value="InterPro"/>
</dbReference>
<keyword evidence="4 6" id="KW-0472">Membrane</keyword>
<feature type="compositionally biased region" description="Basic and acidic residues" evidence="5">
    <location>
        <begin position="26"/>
        <end position="42"/>
    </location>
</feature>
<dbReference type="GeneID" id="19200189"/>
<evidence type="ECO:0000256" key="1">
    <source>
        <dbReference type="ARBA" id="ARBA00004141"/>
    </source>
</evidence>
<sequence length="581" mass="64800">MPSVEELKKKKAISEAEVEVTVYDSSIEKQLPDSDSNTRDSGAEGVPLDIRTYHEKNAGRLVIDPKEAEIEFGKGIASRLKLSADGTTVLWPQPTDDPDDPQNWDDRRKAIQLLIATMAAIIPDFDSAIGIACLYPLSYQFDTTTGEINDLTSNWSIFLLGWGGLFSVMLMRRYGRLPILFWSQVLTLAFLVGCTVAPDLKTFTGRLGRLIWIIIFTMGLYIVTDIFPFHLQARKLNIWAAGFLVAPYISPFLFGFLVANTTWRWAYGIGCIYGGIVVIVILFFGEETIYDRAVDPIPPRPSSGLRYRVETVFGLTGFKMAKYRSSWREVVICPLDVLWRPHLLSVLFFEAWVFGFSVGLNTTNVVLLGQPRPLGFGYSQTVIAGFYATPMISVILGEIMGRYLNDWILRTTIKRNKGVFEAESRLWTCYVAMPFYICGFVVLGFGLKQLNPAAVILGWGIAEIAVMINTVAIFAYCNDCFPRQQGEISALINLLRTLGGFSVAFYQVPWANKSGAMQTLSVEGAVVVGLAILTVPAVQVYGRYLRVRVSLLTYVSGLLIGTPSYRVGFRSSKRLLHFSID</sequence>
<dbReference type="GO" id="GO:0005886">
    <property type="term" value="C:plasma membrane"/>
    <property type="evidence" value="ECO:0007669"/>
    <property type="project" value="TreeGrafter"/>
</dbReference>
<feature type="region of interest" description="Disordered" evidence="5">
    <location>
        <begin position="25"/>
        <end position="48"/>
    </location>
</feature>
<evidence type="ECO:0000256" key="4">
    <source>
        <dbReference type="ARBA" id="ARBA00023136"/>
    </source>
</evidence>
<feature type="transmembrane region" description="Helical" evidence="6">
    <location>
        <begin position="113"/>
        <end position="135"/>
    </location>
</feature>
<feature type="transmembrane region" description="Helical" evidence="6">
    <location>
        <begin position="210"/>
        <end position="231"/>
    </location>
</feature>
<feature type="transmembrane region" description="Helical" evidence="6">
    <location>
        <begin position="426"/>
        <end position="447"/>
    </location>
</feature>
<organism evidence="7 8">
    <name type="scientific">Coniophora puteana (strain RWD-64-598)</name>
    <name type="common">Brown rot fungus</name>
    <dbReference type="NCBI Taxonomy" id="741705"/>
    <lineage>
        <taxon>Eukaryota</taxon>
        <taxon>Fungi</taxon>
        <taxon>Dikarya</taxon>
        <taxon>Basidiomycota</taxon>
        <taxon>Agaricomycotina</taxon>
        <taxon>Agaricomycetes</taxon>
        <taxon>Agaricomycetidae</taxon>
        <taxon>Boletales</taxon>
        <taxon>Coniophorineae</taxon>
        <taxon>Coniophoraceae</taxon>
        <taxon>Coniophora</taxon>
    </lineage>
</organism>
<feature type="transmembrane region" description="Helical" evidence="6">
    <location>
        <begin position="238"/>
        <end position="259"/>
    </location>
</feature>
<dbReference type="PANTHER" id="PTHR23502">
    <property type="entry name" value="MAJOR FACILITATOR SUPERFAMILY"/>
    <property type="match status" value="1"/>
</dbReference>
<dbReference type="OMA" id="EMRLWTC"/>
<dbReference type="PANTHER" id="PTHR23502:SF22">
    <property type="entry name" value="MAJOR FACILITATOR SUPERFAMILY (MFS) PROFILE DOMAIN-CONTAINING PROTEIN"/>
    <property type="match status" value="1"/>
</dbReference>
<proteinExistence type="predicted"/>
<feature type="transmembrane region" description="Helical" evidence="6">
    <location>
        <begin position="343"/>
        <end position="362"/>
    </location>
</feature>
<dbReference type="SUPFAM" id="SSF103473">
    <property type="entry name" value="MFS general substrate transporter"/>
    <property type="match status" value="1"/>
</dbReference>
<feature type="transmembrane region" description="Helical" evidence="6">
    <location>
        <begin position="488"/>
        <end position="508"/>
    </location>
</feature>
<dbReference type="InterPro" id="IPR036259">
    <property type="entry name" value="MFS_trans_sf"/>
</dbReference>
<dbReference type="EMBL" id="JH711584">
    <property type="protein sequence ID" value="EIW77126.1"/>
    <property type="molecule type" value="Genomic_DNA"/>
</dbReference>
<evidence type="ECO:0000256" key="2">
    <source>
        <dbReference type="ARBA" id="ARBA00022692"/>
    </source>
</evidence>
<dbReference type="Proteomes" id="UP000053558">
    <property type="component" value="Unassembled WGS sequence"/>
</dbReference>